<protein>
    <submittedName>
        <fullName evidence="2">Uncharacterized protein</fullName>
    </submittedName>
</protein>
<reference evidence="2 3" key="1">
    <citation type="submission" date="2018-10" db="EMBL/GenBank/DDBJ databases">
        <title>Genomic Encyclopedia of Archaeal and Bacterial Type Strains, Phase II (KMG-II): from individual species to whole genera.</title>
        <authorList>
            <person name="Goeker M."/>
        </authorList>
    </citation>
    <scope>NUCLEOTIDE SEQUENCE [LARGE SCALE GENOMIC DNA]</scope>
    <source>
        <strain evidence="2 3">DSM 29537</strain>
    </source>
</reference>
<keyword evidence="1" id="KW-0472">Membrane</keyword>
<dbReference type="EMBL" id="RBLC01000003">
    <property type="protein sequence ID" value="RKS21739.1"/>
    <property type="molecule type" value="Genomic_DNA"/>
</dbReference>
<comment type="caution">
    <text evidence="2">The sequence shown here is derived from an EMBL/GenBank/DDBJ whole genome shotgun (WGS) entry which is preliminary data.</text>
</comment>
<gene>
    <name evidence="2" type="ORF">CLV94_2374</name>
</gene>
<name>A0A495MBW1_9FLAO</name>
<keyword evidence="1" id="KW-1133">Transmembrane helix</keyword>
<dbReference type="AlphaFoldDB" id="A0A495MBW1"/>
<evidence type="ECO:0000313" key="3">
    <source>
        <dbReference type="Proteomes" id="UP000277579"/>
    </source>
</evidence>
<organism evidence="2 3">
    <name type="scientific">Flavobacterium endophyticum</name>
    <dbReference type="NCBI Taxonomy" id="1540163"/>
    <lineage>
        <taxon>Bacteria</taxon>
        <taxon>Pseudomonadati</taxon>
        <taxon>Bacteroidota</taxon>
        <taxon>Flavobacteriia</taxon>
        <taxon>Flavobacteriales</taxon>
        <taxon>Flavobacteriaceae</taxon>
        <taxon>Flavobacterium</taxon>
    </lineage>
</organism>
<sequence>MNKILILCAYLFPTLIFSQTKLDENVSVSFSGKTETYEHKEKNAIAKAYFFNSKEDSYVAMRVGALSNGVPDRKLPKDIAELKNIYQQVIAEQLKSMAKKGLFLKDSTQISVDKHIAYKLRFKGKDSEQEVGESLILYIEGITYVFIYSKVGSYSIDKKEKFFKSIRINTSSELQQISKPFSYSSALLKIVGSILFLFLLSRLIKLEKNRNKN</sequence>
<dbReference type="RefSeq" id="WP_147406623.1">
    <property type="nucleotide sequence ID" value="NZ_RBLC01000003.1"/>
</dbReference>
<dbReference type="Proteomes" id="UP000277579">
    <property type="component" value="Unassembled WGS sequence"/>
</dbReference>
<keyword evidence="3" id="KW-1185">Reference proteome</keyword>
<keyword evidence="1" id="KW-0812">Transmembrane</keyword>
<accession>A0A495MBW1</accession>
<evidence type="ECO:0000256" key="1">
    <source>
        <dbReference type="SAM" id="Phobius"/>
    </source>
</evidence>
<proteinExistence type="predicted"/>
<feature type="transmembrane region" description="Helical" evidence="1">
    <location>
        <begin position="181"/>
        <end position="204"/>
    </location>
</feature>
<evidence type="ECO:0000313" key="2">
    <source>
        <dbReference type="EMBL" id="RKS21739.1"/>
    </source>
</evidence>
<dbReference type="OrthoDB" id="1362462at2"/>